<evidence type="ECO:0000313" key="2">
    <source>
        <dbReference type="Proteomes" id="UP000266113"/>
    </source>
</evidence>
<comment type="caution">
    <text evidence="1">The sequence shown here is derived from an EMBL/GenBank/DDBJ whole genome shotgun (WGS) entry which is preliminary data.</text>
</comment>
<dbReference type="OrthoDB" id="3928741at2"/>
<sequence length="663" mass="73188">MQKRKRARRSLGSRSIFPRGADWSVKEVGLVVSDYFEMLQAETRGKQYVKVDHLRALKPLLNHRSKGSIEFKYANISAVFRDLGQSYLAGYKPRANYQKLLTDVVKLRLNVPPQHSLLLSDRADAPTADSVEVEPGPLGPGCPASTVLTGISQRSELSCLVEECGDITSSRLSTLDEMSTRAVVSAAFPCAVFPGADGEIDIEDASAIVEQAAVGLYLRLRRNVTFRGLLQSMTRESDLSVAKIEAKTLEGLSDSDPGRQYVGSFAAVVALVVRVLGVKVTNDTPLLPEARVLPETQKVVNPLGTDAGPHETLTRAELIAREKRSRLEQSVRQLPLDVLLAEYCDFSASKAPSVSPADLRCLHARYGGQSSLNSIGMAEGVTRERIRQRLWRGSRLLMEDLLMHVSFQDYWRGIHEYSILSPEILEYSVLGNIGDMERLVDAKAIGRLFMDALGRERGLARVRLGTTSFQCCPQAEEKLEELLTWVQHEALSDEPHTSGLEERLGQYLASNAVLPQGSTSAVTTELVTALPRESLGDQIETALKQLQAPAHFADLARYLEAKGIAQVDPRRVESTLGRDSRFSWAGLGTWALRSWGYPPASESLDVVLYLIRKKGGGVTFDEICEFMFMSHAYAVKRSSVLIRMKIVEGGILKRVGASIWDEM</sequence>
<name>A0A398DRW9_9BACT</name>
<dbReference type="EMBL" id="QXIY01000001">
    <property type="protein sequence ID" value="RIE17670.1"/>
    <property type="molecule type" value="Genomic_DNA"/>
</dbReference>
<gene>
    <name evidence="1" type="ORF">SMC1_00360</name>
</gene>
<dbReference type="Proteomes" id="UP000266113">
    <property type="component" value="Unassembled WGS sequence"/>
</dbReference>
<evidence type="ECO:0000313" key="1">
    <source>
        <dbReference type="EMBL" id="RIE17670.1"/>
    </source>
</evidence>
<reference evidence="1 2" key="1">
    <citation type="submission" date="2018-09" db="EMBL/GenBank/DDBJ databases">
        <title>Discovery and Ecogenomic Context for Candidatus Cryosericales, a Global Caldiserica Order Active in Thawing Permafrost.</title>
        <authorList>
            <person name="Martinez M.A."/>
            <person name="Woodcroft B.J."/>
            <person name="Ignacio Espinoza J.C."/>
            <person name="Zayed A."/>
            <person name="Singleton C.M."/>
            <person name="Boyd J."/>
            <person name="Li Y.-F."/>
            <person name="Purvine S."/>
            <person name="Maughan H."/>
            <person name="Hodgkins S.B."/>
            <person name="Anderson D."/>
            <person name="Sederholm M."/>
            <person name="Temperton B."/>
            <person name="Saleska S.R."/>
            <person name="Tyson G.W."/>
            <person name="Rich V.I."/>
        </authorList>
    </citation>
    <scope>NUCLEOTIDE SEQUENCE [LARGE SCALE GENOMIC DNA]</scope>
    <source>
        <strain evidence="1 2">SMC1</strain>
    </source>
</reference>
<organism evidence="1 2">
    <name type="scientific">Candidatus Cryosericum septentrionale</name>
    <dbReference type="NCBI Taxonomy" id="2290913"/>
    <lineage>
        <taxon>Bacteria</taxon>
        <taxon>Pseudomonadati</taxon>
        <taxon>Caldisericota/Cryosericota group</taxon>
        <taxon>Candidatus Cryosericota</taxon>
        <taxon>Candidatus Cryosericia</taxon>
        <taxon>Candidatus Cryosericales</taxon>
        <taxon>Candidatus Cryosericaceae</taxon>
        <taxon>Candidatus Cryosericum</taxon>
    </lineage>
</organism>
<accession>A0A398DRW9</accession>
<keyword evidence="2" id="KW-1185">Reference proteome</keyword>
<dbReference type="AlphaFoldDB" id="A0A398DRW9"/>
<proteinExistence type="predicted"/>
<protein>
    <recommendedName>
        <fullName evidence="3">RNA polymerase sigma-70 region 4 domain-containing protein</fullName>
    </recommendedName>
</protein>
<evidence type="ECO:0008006" key="3">
    <source>
        <dbReference type="Google" id="ProtNLM"/>
    </source>
</evidence>
<dbReference type="RefSeq" id="WP_119084832.1">
    <property type="nucleotide sequence ID" value="NZ_QXIY01000001.1"/>
</dbReference>